<organism evidence="2 3">
    <name type="scientific">Sparassis crispa</name>
    <dbReference type="NCBI Taxonomy" id="139825"/>
    <lineage>
        <taxon>Eukaryota</taxon>
        <taxon>Fungi</taxon>
        <taxon>Dikarya</taxon>
        <taxon>Basidiomycota</taxon>
        <taxon>Agaricomycotina</taxon>
        <taxon>Agaricomycetes</taxon>
        <taxon>Polyporales</taxon>
        <taxon>Sparassidaceae</taxon>
        <taxon>Sparassis</taxon>
    </lineage>
</organism>
<dbReference type="GO" id="GO:0005811">
    <property type="term" value="C:lipid droplet"/>
    <property type="evidence" value="ECO:0007669"/>
    <property type="project" value="TreeGrafter"/>
</dbReference>
<feature type="region of interest" description="Disordered" evidence="1">
    <location>
        <begin position="471"/>
        <end position="507"/>
    </location>
</feature>
<comment type="caution">
    <text evidence="2">The sequence shown here is derived from an EMBL/GenBank/DDBJ whole genome shotgun (WGS) entry which is preliminary data.</text>
</comment>
<dbReference type="OrthoDB" id="2152680at2759"/>
<dbReference type="STRING" id="139825.A0A401GTV7"/>
<dbReference type="Pfam" id="PF09804">
    <property type="entry name" value="DENND11"/>
    <property type="match status" value="1"/>
</dbReference>
<dbReference type="InterPro" id="IPR018626">
    <property type="entry name" value="LCHN/Anr2"/>
</dbReference>
<proteinExistence type="predicted"/>
<reference evidence="2 3" key="1">
    <citation type="journal article" date="2018" name="Sci. Rep.">
        <title>Genome sequence of the cauliflower mushroom Sparassis crispa (Hanabiratake) and its association with beneficial usage.</title>
        <authorList>
            <person name="Kiyama R."/>
            <person name="Furutani Y."/>
            <person name="Kawaguchi K."/>
            <person name="Nakanishi T."/>
        </authorList>
    </citation>
    <scope>NUCLEOTIDE SEQUENCE [LARGE SCALE GENOMIC DNA]</scope>
</reference>
<dbReference type="PANTHER" id="PTHR28153">
    <property type="entry name" value="PROTEIN, PUTATIVE-RELATED"/>
    <property type="match status" value="1"/>
</dbReference>
<keyword evidence="3" id="KW-1185">Reference proteome</keyword>
<name>A0A401GTV7_9APHY</name>
<evidence type="ECO:0000256" key="1">
    <source>
        <dbReference type="SAM" id="MobiDB-lite"/>
    </source>
</evidence>
<evidence type="ECO:0008006" key="4">
    <source>
        <dbReference type="Google" id="ProtNLM"/>
    </source>
</evidence>
<dbReference type="InParanoid" id="A0A401GTV7"/>
<dbReference type="GeneID" id="38782582"/>
<accession>A0A401GTV7</accession>
<dbReference type="InterPro" id="IPR053056">
    <property type="entry name" value="Lipid_Metab_Assoc_Protein"/>
</dbReference>
<dbReference type="AlphaFoldDB" id="A0A401GTV7"/>
<feature type="compositionally biased region" description="Polar residues" evidence="1">
    <location>
        <begin position="471"/>
        <end position="497"/>
    </location>
</feature>
<dbReference type="Proteomes" id="UP000287166">
    <property type="component" value="Unassembled WGS sequence"/>
</dbReference>
<evidence type="ECO:0000313" key="3">
    <source>
        <dbReference type="Proteomes" id="UP000287166"/>
    </source>
</evidence>
<evidence type="ECO:0000313" key="2">
    <source>
        <dbReference type="EMBL" id="GBE85665.1"/>
    </source>
</evidence>
<dbReference type="EMBL" id="BFAD01000008">
    <property type="protein sequence ID" value="GBE85665.1"/>
    <property type="molecule type" value="Genomic_DNA"/>
</dbReference>
<gene>
    <name evidence="2" type="ORF">SCP_0801860</name>
</gene>
<sequence length="614" mass="67971">MQSSDSSGKVPQDIIAIFHAAFHPTQGNIIDWSLKASDDLDLTHVEFSCLPSGLHLMERDVVYFTKDDHAGVCVFQRRQTSEHGHRGFRLSSLGILLARSTRPRPWRHVPALKALVHTIYSSLGDRDILVPVDSYWDPARAFFAERQVHRADLGGAGDWNGWTMELDSDASYMNPTMHLAHILRILGPSCLTLYKHVLGRRRILIYTLPPVEAACILCQIAADICYEDQKDGGVSGYSDEDVPEGRLKGKCKEGVKVLGVVTLNDLDKLDVESKTGRGWIACTTDALFLEKPAYYDLVIDLRTSTPNTRPTFYVPKLTEPSNGRGPSYRLSVVRFTWSDVKLWTELDRLLQLDSGDCNDVCCDATGASIKSRTSTSSSWTDIWRVYEDVCVMCAGLWMGSWRGTPVATYSSINGRSENWGSIRLEGNDDVALRSHPYVRSVGMGIEGRPAPDATTSSARSRPLKRTSGMSIWTLTGSKGDPSVSNGADPSRVPSSSARAKDQATVGVDEVDEARRDRRVLTTLALLQTFHSHTTVMLVRLADLLPRRSQSRSEGLSTVSSVLLTPKDVMSFELGPFSALDARFVEWLADEYSGGIRVIVRRSWRDLVGLILGFG</sequence>
<protein>
    <recommendedName>
        <fullName evidence="4">Protein LCHN</fullName>
    </recommendedName>
</protein>
<feature type="region of interest" description="Disordered" evidence="1">
    <location>
        <begin position="443"/>
        <end position="462"/>
    </location>
</feature>
<dbReference type="PANTHER" id="PTHR28153:SF1">
    <property type="entry name" value="DUF4484 DOMAIN-CONTAINING PROTEIN"/>
    <property type="match status" value="1"/>
</dbReference>
<dbReference type="RefSeq" id="XP_027616578.1">
    <property type="nucleotide sequence ID" value="XM_027760777.1"/>
</dbReference>